<dbReference type="Pfam" id="PF05933">
    <property type="entry name" value="Fun_ATP-synt_8"/>
    <property type="match status" value="1"/>
</dbReference>
<dbReference type="AlphaFoldDB" id="A0A6A6W4U9"/>
<keyword evidence="11 15" id="KW-0496">Mitochondrion</keyword>
<name>A0A6A6W4U9_9PEZI</name>
<dbReference type="InterPro" id="IPR009230">
    <property type="entry name" value="ATP_synth_su8_fun"/>
</dbReference>
<dbReference type="GeneID" id="54488047"/>
<accession>A0A6A6W4U9</accession>
<evidence type="ECO:0000256" key="4">
    <source>
        <dbReference type="ARBA" id="ARBA00019651"/>
    </source>
</evidence>
<keyword evidence="17" id="KW-1185">Reference proteome</keyword>
<keyword evidence="6 15" id="KW-0138">CF(0)</keyword>
<gene>
    <name evidence="16" type="ORF">EJ05DRAFT_500426</name>
</gene>
<evidence type="ECO:0000313" key="17">
    <source>
        <dbReference type="Proteomes" id="UP000799437"/>
    </source>
</evidence>
<evidence type="ECO:0000256" key="6">
    <source>
        <dbReference type="ARBA" id="ARBA00022547"/>
    </source>
</evidence>
<keyword evidence="8 15" id="KW-0375">Hydrogen ion transport</keyword>
<evidence type="ECO:0000313" key="16">
    <source>
        <dbReference type="EMBL" id="KAF2757902.1"/>
    </source>
</evidence>
<evidence type="ECO:0000256" key="5">
    <source>
        <dbReference type="ARBA" id="ARBA00022448"/>
    </source>
</evidence>
<sequence length="119" mass="13357">MSASRFLRPLARALPRQPVIQQSAIVRPAAIASFSTQTRVSQPTKNAPAKITRVALPEEKKAGKMVALQSAMPQLIPFFFVNEVTFAWILLPTLIYVFSKYLLPQKVRLMAARMFISKL</sequence>
<evidence type="ECO:0000256" key="3">
    <source>
        <dbReference type="ARBA" id="ARBA00011291"/>
    </source>
</evidence>
<keyword evidence="12 15" id="KW-0472">Membrane</keyword>
<evidence type="ECO:0000256" key="7">
    <source>
        <dbReference type="ARBA" id="ARBA00022692"/>
    </source>
</evidence>
<dbReference type="GO" id="GO:0046933">
    <property type="term" value="F:proton-transporting ATP synthase activity, rotational mechanism"/>
    <property type="evidence" value="ECO:0007669"/>
    <property type="project" value="TreeGrafter"/>
</dbReference>
<evidence type="ECO:0000256" key="13">
    <source>
        <dbReference type="ARBA" id="ARBA00023310"/>
    </source>
</evidence>
<dbReference type="EMBL" id="ML996572">
    <property type="protein sequence ID" value="KAF2757902.1"/>
    <property type="molecule type" value="Genomic_DNA"/>
</dbReference>
<evidence type="ECO:0000256" key="12">
    <source>
        <dbReference type="ARBA" id="ARBA00023136"/>
    </source>
</evidence>
<keyword evidence="5 15" id="KW-0813">Transport</keyword>
<organism evidence="16 17">
    <name type="scientific">Pseudovirgaria hyperparasitica</name>
    <dbReference type="NCBI Taxonomy" id="470096"/>
    <lineage>
        <taxon>Eukaryota</taxon>
        <taxon>Fungi</taxon>
        <taxon>Dikarya</taxon>
        <taxon>Ascomycota</taxon>
        <taxon>Pezizomycotina</taxon>
        <taxon>Dothideomycetes</taxon>
        <taxon>Dothideomycetes incertae sedis</taxon>
        <taxon>Acrospermales</taxon>
        <taxon>Acrospermaceae</taxon>
        <taxon>Pseudovirgaria</taxon>
    </lineage>
</organism>
<dbReference type="PANTHER" id="PTHR36101:SF1">
    <property type="entry name" value="ATP SYNTHASE PROTEIN 8"/>
    <property type="match status" value="1"/>
</dbReference>
<evidence type="ECO:0000256" key="14">
    <source>
        <dbReference type="ARBA" id="ARBA00024864"/>
    </source>
</evidence>
<reference evidence="16" key="1">
    <citation type="journal article" date="2020" name="Stud. Mycol.">
        <title>101 Dothideomycetes genomes: a test case for predicting lifestyles and emergence of pathogens.</title>
        <authorList>
            <person name="Haridas S."/>
            <person name="Albert R."/>
            <person name="Binder M."/>
            <person name="Bloem J."/>
            <person name="Labutti K."/>
            <person name="Salamov A."/>
            <person name="Andreopoulos B."/>
            <person name="Baker S."/>
            <person name="Barry K."/>
            <person name="Bills G."/>
            <person name="Bluhm B."/>
            <person name="Cannon C."/>
            <person name="Castanera R."/>
            <person name="Culley D."/>
            <person name="Daum C."/>
            <person name="Ezra D."/>
            <person name="Gonzalez J."/>
            <person name="Henrissat B."/>
            <person name="Kuo A."/>
            <person name="Liang C."/>
            <person name="Lipzen A."/>
            <person name="Lutzoni F."/>
            <person name="Magnuson J."/>
            <person name="Mondo S."/>
            <person name="Nolan M."/>
            <person name="Ohm R."/>
            <person name="Pangilinan J."/>
            <person name="Park H.-J."/>
            <person name="Ramirez L."/>
            <person name="Alfaro M."/>
            <person name="Sun H."/>
            <person name="Tritt A."/>
            <person name="Yoshinaga Y."/>
            <person name="Zwiers L.-H."/>
            <person name="Turgeon B."/>
            <person name="Goodwin S."/>
            <person name="Spatafora J."/>
            <person name="Crous P."/>
            <person name="Grigoriev I."/>
        </authorList>
    </citation>
    <scope>NUCLEOTIDE SEQUENCE</scope>
    <source>
        <strain evidence="16">CBS 121739</strain>
    </source>
</reference>
<dbReference type="GO" id="GO:0005743">
    <property type="term" value="C:mitochondrial inner membrane"/>
    <property type="evidence" value="ECO:0007669"/>
    <property type="project" value="UniProtKB-SubCell"/>
</dbReference>
<keyword evidence="7 15" id="KW-0812">Transmembrane</keyword>
<evidence type="ECO:0000256" key="10">
    <source>
        <dbReference type="ARBA" id="ARBA00023065"/>
    </source>
</evidence>
<feature type="transmembrane region" description="Helical" evidence="15">
    <location>
        <begin position="75"/>
        <end position="98"/>
    </location>
</feature>
<comment type="function">
    <text evidence="14 15">Mitochondrial membrane ATP synthase (F(1)F(0) ATP synthase or Complex V) produces ATP from ADP in the presence of a proton gradient across the membrane which is generated by electron transport complexes of the respiratory chain. F-type ATPases consist of two structural domains, F(1) - containing the extramembraneous catalytic core and F(0) - containing the membrane proton channel, linked together by a central stalk and a peripheral stalk. During catalysis, ATP synthesis in the catalytic domain of F(1) is coupled via a rotary mechanism of the central stalk subunits to proton translocation. Part of the complex F(0) domain. Minor subunit located with subunit a in the membrane.</text>
</comment>
<evidence type="ECO:0000256" key="11">
    <source>
        <dbReference type="ARBA" id="ARBA00023128"/>
    </source>
</evidence>
<comment type="similarity">
    <text evidence="2 15">Belongs to the ATPase protein 8 family.</text>
</comment>
<keyword evidence="13 15" id="KW-0066">ATP synthesis</keyword>
<keyword evidence="10 15" id="KW-0406">Ion transport</keyword>
<proteinExistence type="inferred from homology"/>
<dbReference type="OrthoDB" id="3916939at2759"/>
<dbReference type="RefSeq" id="XP_033600353.1">
    <property type="nucleotide sequence ID" value="XM_033746993.1"/>
</dbReference>
<dbReference type="Proteomes" id="UP000799437">
    <property type="component" value="Unassembled WGS sequence"/>
</dbReference>
<keyword evidence="9 15" id="KW-1133">Transmembrane helix</keyword>
<evidence type="ECO:0000256" key="1">
    <source>
        <dbReference type="ARBA" id="ARBA00004304"/>
    </source>
</evidence>
<dbReference type="GO" id="GO:0045259">
    <property type="term" value="C:proton-transporting ATP synthase complex"/>
    <property type="evidence" value="ECO:0007669"/>
    <property type="project" value="UniProtKB-KW"/>
</dbReference>
<evidence type="ECO:0000256" key="2">
    <source>
        <dbReference type="ARBA" id="ARBA00008892"/>
    </source>
</evidence>
<comment type="subcellular location">
    <subcellularLocation>
        <location evidence="15">Mitochondrion inner membrane</location>
        <topology evidence="15">Single-pass membrane protein</topology>
    </subcellularLocation>
    <subcellularLocation>
        <location evidence="1">Mitochondrion membrane</location>
        <topology evidence="1">Single-pass membrane protein</topology>
    </subcellularLocation>
</comment>
<protein>
    <recommendedName>
        <fullName evidence="4 15">ATP synthase protein 8</fullName>
    </recommendedName>
</protein>
<comment type="subunit">
    <text evidence="3 15">F-type ATPases have 2 components, CF(1) - the catalytic core - and CF(0) - the membrane proton channel.</text>
</comment>
<evidence type="ECO:0000256" key="15">
    <source>
        <dbReference type="RuleBase" id="RU368038"/>
    </source>
</evidence>
<evidence type="ECO:0000256" key="9">
    <source>
        <dbReference type="ARBA" id="ARBA00022989"/>
    </source>
</evidence>
<dbReference type="PANTHER" id="PTHR36101">
    <property type="entry name" value="ATP SYNTHASE PROTEIN 8"/>
    <property type="match status" value="1"/>
</dbReference>
<evidence type="ECO:0000256" key="8">
    <source>
        <dbReference type="ARBA" id="ARBA00022781"/>
    </source>
</evidence>